<keyword evidence="3" id="KW-1185">Reference proteome</keyword>
<reference evidence="2 3" key="1">
    <citation type="submission" date="2020-08" db="EMBL/GenBank/DDBJ databases">
        <title>Genomic Encyclopedia of Type Strains, Phase IV (KMG-IV): sequencing the most valuable type-strain genomes for metagenomic binning, comparative biology and taxonomic classification.</title>
        <authorList>
            <person name="Goeker M."/>
        </authorList>
    </citation>
    <scope>NUCLEOTIDE SEQUENCE [LARGE SCALE GENOMIC DNA]</scope>
    <source>
        <strain evidence="2 3">DSM 12252</strain>
    </source>
</reference>
<sequence length="384" mass="40808">MTDSPATPSPSPADAASDAVVFSSLTEADASAVLSSLGAEESAAEAAAAQQESGATLSALDQALAHTDLAKISDAQLADLESGDPYLIQAALDAAQDVNAPETREQPEAETLTGPARVSIKALKPADRARTVRALDLIRAGQAPAEAFAEVFGISGMPQESAPAPEYSQPQAAYEQEASPTSVVPEIFPQVAQLETQLSRLQQQYRTAKETYDPAATDLLEQMTDVKMDLREARREATTVSAEWMSSQAESHTRAMDHFSHLIADAGSNFLPHCDDEILLAEAKNDPILSHPDWPEKIGRRVMDKFFSGHAAYSPGSAGGLSGVPPAPRHAVRLPGSPVGHAFSAGALSPQTAMAEIDRLTPEQQESFIRSLDRLTSAHAHMRR</sequence>
<protein>
    <submittedName>
        <fullName evidence="2">Uncharacterized protein</fullName>
    </submittedName>
</protein>
<dbReference type="EMBL" id="JACHIG010000017">
    <property type="protein sequence ID" value="MBB5035489.1"/>
    <property type="molecule type" value="Genomic_DNA"/>
</dbReference>
<evidence type="ECO:0000313" key="2">
    <source>
        <dbReference type="EMBL" id="MBB5035489.1"/>
    </source>
</evidence>
<organism evidence="2 3">
    <name type="scientific">Prosthecobacter vanneervenii</name>
    <dbReference type="NCBI Taxonomy" id="48466"/>
    <lineage>
        <taxon>Bacteria</taxon>
        <taxon>Pseudomonadati</taxon>
        <taxon>Verrucomicrobiota</taxon>
        <taxon>Verrucomicrobiia</taxon>
        <taxon>Verrucomicrobiales</taxon>
        <taxon>Verrucomicrobiaceae</taxon>
        <taxon>Prosthecobacter</taxon>
    </lineage>
</organism>
<proteinExistence type="predicted"/>
<dbReference type="AlphaFoldDB" id="A0A7W7YG27"/>
<evidence type="ECO:0000313" key="3">
    <source>
        <dbReference type="Proteomes" id="UP000590740"/>
    </source>
</evidence>
<dbReference type="RefSeq" id="WP_184344331.1">
    <property type="nucleotide sequence ID" value="NZ_JACHIG010000017.1"/>
</dbReference>
<comment type="caution">
    <text evidence="2">The sequence shown here is derived from an EMBL/GenBank/DDBJ whole genome shotgun (WGS) entry which is preliminary data.</text>
</comment>
<name>A0A7W7YG27_9BACT</name>
<dbReference type="Proteomes" id="UP000590740">
    <property type="component" value="Unassembled WGS sequence"/>
</dbReference>
<keyword evidence="1" id="KW-0175">Coiled coil</keyword>
<evidence type="ECO:0000256" key="1">
    <source>
        <dbReference type="SAM" id="Coils"/>
    </source>
</evidence>
<accession>A0A7W7YG27</accession>
<feature type="coiled-coil region" evidence="1">
    <location>
        <begin position="191"/>
        <end position="236"/>
    </location>
</feature>
<gene>
    <name evidence="2" type="ORF">HNQ65_005100</name>
</gene>